<comment type="caution">
    <text evidence="1">The sequence shown here is derived from an EMBL/GenBank/DDBJ whole genome shotgun (WGS) entry which is preliminary data.</text>
</comment>
<protein>
    <submittedName>
        <fullName evidence="1">Uncharacterized protein</fullName>
    </submittedName>
</protein>
<dbReference type="RefSeq" id="WP_105338030.1">
    <property type="nucleotide sequence ID" value="NZ_PUHZ01000023.1"/>
</dbReference>
<dbReference type="AlphaFoldDB" id="A0A2S8GH02"/>
<gene>
    <name evidence="1" type="ORF">C5Y93_24235</name>
</gene>
<dbReference type="Proteomes" id="UP000237819">
    <property type="component" value="Unassembled WGS sequence"/>
</dbReference>
<sequence length="258" mass="28642">MSAAVLCLCAVIAGADARETIPDAAKMYQVLGRAYRLEEVQETLSIDEGLTLQPRRIADVQQRSLLFEIGASAFARDRIGSSFGRGSDRPEVIFALRIVPCPDEPQRLIAGYVMEGPSPEVKFAAFIDTERNLVYRLGGSSNNDKEVNEKEKAWIPSATRLVDDYAKQVAANPQDSMMADYYSLFRRHFVRPPEIEANCDAQLRSLDSMRLTLHLSAEGRQMEKVQDFKLASLLASELSLSAAEYFGGPQSTSEEVKQ</sequence>
<accession>A0A2S8GH02</accession>
<dbReference type="EMBL" id="PUHZ01000023">
    <property type="protein sequence ID" value="PQO43745.1"/>
    <property type="molecule type" value="Genomic_DNA"/>
</dbReference>
<dbReference type="OrthoDB" id="287662at2"/>
<reference evidence="1 2" key="1">
    <citation type="submission" date="2018-02" db="EMBL/GenBank/DDBJ databases">
        <title>Comparative genomes isolates from brazilian mangrove.</title>
        <authorList>
            <person name="Araujo J.E."/>
            <person name="Taketani R.G."/>
            <person name="Silva M.C.P."/>
            <person name="Loureco M.V."/>
            <person name="Andreote F.D."/>
        </authorList>
    </citation>
    <scope>NUCLEOTIDE SEQUENCE [LARGE SCALE GENOMIC DNA]</scope>
    <source>
        <strain evidence="1 2">Nap-Phe MGV</strain>
    </source>
</reference>
<proteinExistence type="predicted"/>
<name>A0A2S8GH02_9BACT</name>
<evidence type="ECO:0000313" key="2">
    <source>
        <dbReference type="Proteomes" id="UP000237819"/>
    </source>
</evidence>
<organism evidence="1 2">
    <name type="scientific">Blastopirellula marina</name>
    <dbReference type="NCBI Taxonomy" id="124"/>
    <lineage>
        <taxon>Bacteria</taxon>
        <taxon>Pseudomonadati</taxon>
        <taxon>Planctomycetota</taxon>
        <taxon>Planctomycetia</taxon>
        <taxon>Pirellulales</taxon>
        <taxon>Pirellulaceae</taxon>
        <taxon>Blastopirellula</taxon>
    </lineage>
</organism>
<evidence type="ECO:0000313" key="1">
    <source>
        <dbReference type="EMBL" id="PQO43745.1"/>
    </source>
</evidence>